<evidence type="ECO:0000313" key="7">
    <source>
        <dbReference type="EMBL" id="KAK1119213.1"/>
    </source>
</evidence>
<dbReference type="GO" id="GO:0005506">
    <property type="term" value="F:iron ion binding"/>
    <property type="evidence" value="ECO:0007669"/>
    <property type="project" value="InterPro"/>
</dbReference>
<dbReference type="SUPFAM" id="SSF48484">
    <property type="entry name" value="Lipoxigenase"/>
    <property type="match status" value="1"/>
</dbReference>
<evidence type="ECO:0000256" key="2">
    <source>
        <dbReference type="ARBA" id="ARBA00022723"/>
    </source>
</evidence>
<accession>A0AAD8CDK7</accession>
<proteinExistence type="inferred from homology"/>
<protein>
    <recommendedName>
        <fullName evidence="6">Lipoxygenase domain-containing protein</fullName>
    </recommendedName>
</protein>
<dbReference type="PROSITE" id="PS51393">
    <property type="entry name" value="LIPOXYGENASE_3"/>
    <property type="match status" value="1"/>
</dbReference>
<keyword evidence="3" id="KW-0223">Dioxygenase</keyword>
<dbReference type="Gene3D" id="1.20.245.10">
    <property type="entry name" value="Lipoxygenase-1, Domain 5"/>
    <property type="match status" value="2"/>
</dbReference>
<dbReference type="Pfam" id="PF00305">
    <property type="entry name" value="Lipoxygenase"/>
    <property type="match status" value="1"/>
</dbReference>
<dbReference type="PANTHER" id="PTHR11771">
    <property type="entry name" value="LIPOXYGENASE"/>
    <property type="match status" value="1"/>
</dbReference>
<feature type="domain" description="Lipoxygenase" evidence="6">
    <location>
        <begin position="1"/>
        <end position="253"/>
    </location>
</feature>
<evidence type="ECO:0000259" key="6">
    <source>
        <dbReference type="PROSITE" id="PS51393"/>
    </source>
</evidence>
<comment type="similarity">
    <text evidence="1">Belongs to the lipoxygenase family.</text>
</comment>
<dbReference type="InterPro" id="IPR000907">
    <property type="entry name" value="LipOase"/>
</dbReference>
<comment type="cofactor">
    <cofactor evidence="5">
        <name>Fe cation</name>
        <dbReference type="ChEBI" id="CHEBI:24875"/>
    </cofactor>
    <text evidence="5">Binds 1 Fe cation per subunit.</text>
</comment>
<evidence type="ECO:0000313" key="8">
    <source>
        <dbReference type="Proteomes" id="UP001230051"/>
    </source>
</evidence>
<reference evidence="7" key="1">
    <citation type="submission" date="2022-02" db="EMBL/GenBank/DDBJ databases">
        <title>Atlantic sturgeon de novo genome assembly.</title>
        <authorList>
            <person name="Stock M."/>
            <person name="Klopp C."/>
            <person name="Guiguen Y."/>
            <person name="Cabau C."/>
            <person name="Parinello H."/>
            <person name="Santidrian Yebra-Pimentel E."/>
            <person name="Kuhl H."/>
            <person name="Dirks R.P."/>
            <person name="Guessner J."/>
            <person name="Wuertz S."/>
            <person name="Du K."/>
            <person name="Schartl M."/>
        </authorList>
    </citation>
    <scope>NUCLEOTIDE SEQUENCE</scope>
    <source>
        <strain evidence="7">STURGEONOMICS-FGT-2020</strain>
        <tissue evidence="7">Whole blood</tissue>
    </source>
</reference>
<dbReference type="PRINTS" id="PR00467">
    <property type="entry name" value="MAMLPOXGNASE"/>
</dbReference>
<keyword evidence="5" id="KW-0408">Iron</keyword>
<dbReference type="InterPro" id="IPR036226">
    <property type="entry name" value="LipOase_C_sf"/>
</dbReference>
<sequence>EYVMEHWKENCFFGFQFLNGSNPTMIQQCQRLPRNFPVSADMVQASLQAGTTLSKEMKAGNIYLMDYAILDGLTANVIQGKKQHLTAPLCLLYEHPDKGLIPLAIQVQSPPDKGLLPLAIQRPPDKELLPLIPDLPDPDSPADTHLMMEVFCVATLRQLPAVHPVYKLLTLHLRYTLNINTRGHSQLISEDGIFKRVSSTGGPALLLLSQKGYQTLSYESLQLPLDFQRRGVMKLRDYFYREINLMLWDAIQR</sequence>
<dbReference type="Gene3D" id="3.10.450.60">
    <property type="match status" value="1"/>
</dbReference>
<feature type="binding site" evidence="5">
    <location>
        <position position="145"/>
    </location>
    <ligand>
        <name>Fe cation</name>
        <dbReference type="ChEBI" id="CHEBI:24875"/>
        <note>catalytic</note>
    </ligand>
</feature>
<comment type="caution">
    <text evidence="7">The sequence shown here is derived from an EMBL/GenBank/DDBJ whole genome shotgun (WGS) entry which is preliminary data.</text>
</comment>
<evidence type="ECO:0000256" key="4">
    <source>
        <dbReference type="ARBA" id="ARBA00023002"/>
    </source>
</evidence>
<evidence type="ECO:0000256" key="5">
    <source>
        <dbReference type="PIRSR" id="PIRSR601885-1"/>
    </source>
</evidence>
<dbReference type="EMBL" id="JAGXEW010002239">
    <property type="protein sequence ID" value="KAK1119213.1"/>
    <property type="molecule type" value="Genomic_DNA"/>
</dbReference>
<dbReference type="GO" id="GO:0034440">
    <property type="term" value="P:lipid oxidation"/>
    <property type="evidence" value="ECO:0007669"/>
    <property type="project" value="InterPro"/>
</dbReference>
<dbReference type="GO" id="GO:0016702">
    <property type="term" value="F:oxidoreductase activity, acting on single donors with incorporation of molecular oxygen, incorporation of two atoms of oxygen"/>
    <property type="evidence" value="ECO:0007669"/>
    <property type="project" value="InterPro"/>
</dbReference>
<organism evidence="7 8">
    <name type="scientific">Acipenser oxyrinchus oxyrinchus</name>
    <dbReference type="NCBI Taxonomy" id="40147"/>
    <lineage>
        <taxon>Eukaryota</taxon>
        <taxon>Metazoa</taxon>
        <taxon>Chordata</taxon>
        <taxon>Craniata</taxon>
        <taxon>Vertebrata</taxon>
        <taxon>Euteleostomi</taxon>
        <taxon>Actinopterygii</taxon>
        <taxon>Chondrostei</taxon>
        <taxon>Acipenseriformes</taxon>
        <taxon>Acipenseridae</taxon>
        <taxon>Acipenser</taxon>
    </lineage>
</organism>
<keyword evidence="4" id="KW-0560">Oxidoreductase</keyword>
<name>A0AAD8CDK7_ACIOX</name>
<dbReference type="Proteomes" id="UP001230051">
    <property type="component" value="Unassembled WGS sequence"/>
</dbReference>
<dbReference type="AlphaFoldDB" id="A0AAD8CDK7"/>
<dbReference type="InterPro" id="IPR001885">
    <property type="entry name" value="LipOase_mml"/>
</dbReference>
<dbReference type="InterPro" id="IPR013819">
    <property type="entry name" value="LipOase_C"/>
</dbReference>
<evidence type="ECO:0000256" key="3">
    <source>
        <dbReference type="ARBA" id="ARBA00022964"/>
    </source>
</evidence>
<feature type="non-terminal residue" evidence="7">
    <location>
        <position position="253"/>
    </location>
</feature>
<gene>
    <name evidence="7" type="ORF">AOXY_G38777</name>
</gene>
<keyword evidence="2 5" id="KW-0479">Metal-binding</keyword>
<evidence type="ECO:0000256" key="1">
    <source>
        <dbReference type="ARBA" id="ARBA00009419"/>
    </source>
</evidence>
<keyword evidence="8" id="KW-1185">Reference proteome</keyword>